<dbReference type="GO" id="GO:0004252">
    <property type="term" value="F:serine-type endopeptidase activity"/>
    <property type="evidence" value="ECO:0007669"/>
    <property type="project" value="InterPro"/>
</dbReference>
<dbReference type="InterPro" id="IPR018114">
    <property type="entry name" value="TRYPSIN_HIS"/>
</dbReference>
<dbReference type="PROSITE" id="PS00134">
    <property type="entry name" value="TRYPSIN_HIS"/>
    <property type="match status" value="1"/>
</dbReference>
<feature type="signal peptide" evidence="7">
    <location>
        <begin position="1"/>
        <end position="20"/>
    </location>
</feature>
<feature type="domain" description="Peptidase S1" evidence="8">
    <location>
        <begin position="29"/>
        <end position="251"/>
    </location>
</feature>
<dbReference type="FunFam" id="2.40.10.10:FF:000034">
    <property type="entry name" value="Eupolytin"/>
    <property type="match status" value="1"/>
</dbReference>
<dbReference type="InterPro" id="IPR033116">
    <property type="entry name" value="TRYPSIN_SER"/>
</dbReference>
<evidence type="ECO:0000256" key="7">
    <source>
        <dbReference type="SAM" id="SignalP"/>
    </source>
</evidence>
<name>A0AAN7SEE0_9COLE</name>
<gene>
    <name evidence="9" type="ORF">RN001_010353</name>
</gene>
<dbReference type="SUPFAM" id="SSF50494">
    <property type="entry name" value="Trypsin-like serine proteases"/>
    <property type="match status" value="1"/>
</dbReference>
<evidence type="ECO:0000256" key="2">
    <source>
        <dbReference type="ARBA" id="ARBA00022670"/>
    </source>
</evidence>
<dbReference type="PRINTS" id="PR00722">
    <property type="entry name" value="CHYMOTRYPSIN"/>
</dbReference>
<dbReference type="Gene3D" id="2.40.10.10">
    <property type="entry name" value="Trypsin-like serine proteases"/>
    <property type="match status" value="1"/>
</dbReference>
<keyword evidence="5" id="KW-1015">Disulfide bond</keyword>
<dbReference type="GO" id="GO:0006508">
    <property type="term" value="P:proteolysis"/>
    <property type="evidence" value="ECO:0007669"/>
    <property type="project" value="UniProtKB-KW"/>
</dbReference>
<evidence type="ECO:0000313" key="9">
    <source>
        <dbReference type="EMBL" id="KAK4877847.1"/>
    </source>
</evidence>
<protein>
    <recommendedName>
        <fullName evidence="8">Peptidase S1 domain-containing protein</fullName>
    </recommendedName>
</protein>
<dbReference type="InterPro" id="IPR009003">
    <property type="entry name" value="Peptidase_S1_PA"/>
</dbReference>
<dbReference type="SMART" id="SM00020">
    <property type="entry name" value="Tryp_SPc"/>
    <property type="match status" value="1"/>
</dbReference>
<evidence type="ECO:0000256" key="1">
    <source>
        <dbReference type="ARBA" id="ARBA00007664"/>
    </source>
</evidence>
<keyword evidence="7" id="KW-0732">Signal</keyword>
<proteinExistence type="inferred from homology"/>
<keyword evidence="2 6" id="KW-0645">Protease</keyword>
<organism evidence="9 10">
    <name type="scientific">Aquatica leii</name>
    <dbReference type="NCBI Taxonomy" id="1421715"/>
    <lineage>
        <taxon>Eukaryota</taxon>
        <taxon>Metazoa</taxon>
        <taxon>Ecdysozoa</taxon>
        <taxon>Arthropoda</taxon>
        <taxon>Hexapoda</taxon>
        <taxon>Insecta</taxon>
        <taxon>Pterygota</taxon>
        <taxon>Neoptera</taxon>
        <taxon>Endopterygota</taxon>
        <taxon>Coleoptera</taxon>
        <taxon>Polyphaga</taxon>
        <taxon>Elateriformia</taxon>
        <taxon>Elateroidea</taxon>
        <taxon>Lampyridae</taxon>
        <taxon>Luciolinae</taxon>
        <taxon>Aquatica</taxon>
    </lineage>
</organism>
<accession>A0AAN7SEE0</accession>
<evidence type="ECO:0000259" key="8">
    <source>
        <dbReference type="PROSITE" id="PS50240"/>
    </source>
</evidence>
<dbReference type="Pfam" id="PF00089">
    <property type="entry name" value="Trypsin"/>
    <property type="match status" value="1"/>
</dbReference>
<reference evidence="10" key="1">
    <citation type="submission" date="2023-01" db="EMBL/GenBank/DDBJ databases">
        <title>Key to firefly adult light organ development and bioluminescence: homeobox transcription factors regulate luciferase expression and transportation to peroxisome.</title>
        <authorList>
            <person name="Fu X."/>
        </authorList>
    </citation>
    <scope>NUCLEOTIDE SEQUENCE [LARGE SCALE GENOMIC DNA]</scope>
</reference>
<dbReference type="PROSITE" id="PS00135">
    <property type="entry name" value="TRYPSIN_SER"/>
    <property type="match status" value="1"/>
</dbReference>
<keyword evidence="4 6" id="KW-0720">Serine protease</keyword>
<keyword evidence="3 6" id="KW-0378">Hydrolase</keyword>
<comment type="similarity">
    <text evidence="1">Belongs to the peptidase S1 family.</text>
</comment>
<dbReference type="InterPro" id="IPR001314">
    <property type="entry name" value="Peptidase_S1A"/>
</dbReference>
<dbReference type="InterPro" id="IPR001254">
    <property type="entry name" value="Trypsin_dom"/>
</dbReference>
<evidence type="ECO:0000256" key="5">
    <source>
        <dbReference type="ARBA" id="ARBA00023157"/>
    </source>
</evidence>
<dbReference type="AlphaFoldDB" id="A0AAN7SEE0"/>
<evidence type="ECO:0000313" key="10">
    <source>
        <dbReference type="Proteomes" id="UP001353858"/>
    </source>
</evidence>
<sequence>MFRPIWLCVLVLFVKNLTWSSPGQLENRIVNGSNASIRTFSYHVGIEYNGTYLCGGSIVTPRKIVTASHCLIERPFVNLYKVRGATSIVSTGGLIFDVEEIRQHPLFNNKTYDFDVAVLILAVNLTLGPGIRVIPTQPKGVEIPDGYTCVVTGWGAAYWGGNLTKQLQVVTVPKYNTQRCAGFHDSNVTDNMVCFGYEEGGKDACNGDSGGPLVCNGYLGGIVSWGRECALPQKPGVYTKVSNMVDFIFKD</sequence>
<comment type="caution">
    <text evidence="9">The sequence shown here is derived from an EMBL/GenBank/DDBJ whole genome shotgun (WGS) entry which is preliminary data.</text>
</comment>
<dbReference type="PANTHER" id="PTHR24276">
    <property type="entry name" value="POLYSERASE-RELATED"/>
    <property type="match status" value="1"/>
</dbReference>
<dbReference type="Proteomes" id="UP001353858">
    <property type="component" value="Unassembled WGS sequence"/>
</dbReference>
<feature type="chain" id="PRO_5042949738" description="Peptidase S1 domain-containing protein" evidence="7">
    <location>
        <begin position="21"/>
        <end position="251"/>
    </location>
</feature>
<dbReference type="CDD" id="cd00190">
    <property type="entry name" value="Tryp_SPc"/>
    <property type="match status" value="1"/>
</dbReference>
<dbReference type="InterPro" id="IPR043504">
    <property type="entry name" value="Peptidase_S1_PA_chymotrypsin"/>
</dbReference>
<keyword evidence="10" id="KW-1185">Reference proteome</keyword>
<dbReference type="EMBL" id="JARPUR010000004">
    <property type="protein sequence ID" value="KAK4877847.1"/>
    <property type="molecule type" value="Genomic_DNA"/>
</dbReference>
<evidence type="ECO:0000256" key="4">
    <source>
        <dbReference type="ARBA" id="ARBA00022825"/>
    </source>
</evidence>
<evidence type="ECO:0000256" key="6">
    <source>
        <dbReference type="RuleBase" id="RU363034"/>
    </source>
</evidence>
<dbReference type="PROSITE" id="PS50240">
    <property type="entry name" value="TRYPSIN_DOM"/>
    <property type="match status" value="1"/>
</dbReference>
<evidence type="ECO:0000256" key="3">
    <source>
        <dbReference type="ARBA" id="ARBA00022801"/>
    </source>
</evidence>
<dbReference type="InterPro" id="IPR050430">
    <property type="entry name" value="Peptidase_S1"/>
</dbReference>
<dbReference type="PANTHER" id="PTHR24276:SF91">
    <property type="entry name" value="AT26814P-RELATED"/>
    <property type="match status" value="1"/>
</dbReference>